<reference evidence="12" key="2">
    <citation type="journal article" date="2023" name="Science">
        <title>Genomic signatures of disease resistance in endangered staghorn corals.</title>
        <authorList>
            <person name="Vollmer S.V."/>
            <person name="Selwyn J.D."/>
            <person name="Despard B.A."/>
            <person name="Roesel C.L."/>
        </authorList>
    </citation>
    <scope>NUCLEOTIDE SEQUENCE</scope>
    <source>
        <strain evidence="12">K2</strain>
    </source>
</reference>
<dbReference type="InterPro" id="IPR057774">
    <property type="entry name" value="D8C_UMOD/GP2/OIT3-like"/>
</dbReference>
<protein>
    <recommendedName>
        <fullName evidence="9">Metalloendopeptidase</fullName>
        <ecNumber evidence="9">3.4.24.-</ecNumber>
    </recommendedName>
</protein>
<dbReference type="InterPro" id="IPR024079">
    <property type="entry name" value="MetalloPept_cat_dom_sf"/>
</dbReference>
<organism evidence="12 13">
    <name type="scientific">Acropora cervicornis</name>
    <name type="common">Staghorn coral</name>
    <dbReference type="NCBI Taxonomy" id="6130"/>
    <lineage>
        <taxon>Eukaryota</taxon>
        <taxon>Metazoa</taxon>
        <taxon>Cnidaria</taxon>
        <taxon>Anthozoa</taxon>
        <taxon>Hexacorallia</taxon>
        <taxon>Scleractinia</taxon>
        <taxon>Astrocoeniina</taxon>
        <taxon>Acroporidae</taxon>
        <taxon>Acropora</taxon>
    </lineage>
</organism>
<evidence type="ECO:0000256" key="3">
    <source>
        <dbReference type="ARBA" id="ARBA00022729"/>
    </source>
</evidence>
<dbReference type="EMBL" id="JARQWQ010000122">
    <property type="protein sequence ID" value="KAK2549702.1"/>
    <property type="molecule type" value="Genomic_DNA"/>
</dbReference>
<keyword evidence="3" id="KW-0732">Signal</keyword>
<evidence type="ECO:0000313" key="12">
    <source>
        <dbReference type="EMBL" id="KAK2549702.1"/>
    </source>
</evidence>
<dbReference type="SMART" id="SM00235">
    <property type="entry name" value="ZnMc"/>
    <property type="match status" value="1"/>
</dbReference>
<keyword evidence="4 9" id="KW-0378">Hydrolase</keyword>
<dbReference type="Pfam" id="PF23283">
    <property type="entry name" value="D8C_UMOD"/>
    <property type="match status" value="1"/>
</dbReference>
<keyword evidence="2 9" id="KW-0479">Metal-binding</keyword>
<dbReference type="SUPFAM" id="SSF55486">
    <property type="entry name" value="Metalloproteases ('zincins'), catalytic domain"/>
    <property type="match status" value="2"/>
</dbReference>
<evidence type="ECO:0000256" key="7">
    <source>
        <dbReference type="ARBA" id="ARBA00023157"/>
    </source>
</evidence>
<dbReference type="GO" id="GO:0004222">
    <property type="term" value="F:metalloendopeptidase activity"/>
    <property type="evidence" value="ECO:0007669"/>
    <property type="project" value="UniProtKB-UniRule"/>
</dbReference>
<feature type="domain" description="Peptidase M12A" evidence="11">
    <location>
        <begin position="29"/>
        <end position="266"/>
    </location>
</feature>
<dbReference type="InterPro" id="IPR001506">
    <property type="entry name" value="Peptidase_M12A"/>
</dbReference>
<evidence type="ECO:0000259" key="11">
    <source>
        <dbReference type="PROSITE" id="PS51864"/>
    </source>
</evidence>
<evidence type="ECO:0000313" key="13">
    <source>
        <dbReference type="Proteomes" id="UP001249851"/>
    </source>
</evidence>
<keyword evidence="7" id="KW-1015">Disulfide bond</keyword>
<comment type="caution">
    <text evidence="12">The sequence shown here is derived from an EMBL/GenBank/DDBJ whole genome shotgun (WGS) entry which is preliminary data.</text>
</comment>
<evidence type="ECO:0000256" key="4">
    <source>
        <dbReference type="ARBA" id="ARBA00022801"/>
    </source>
</evidence>
<dbReference type="Proteomes" id="UP001249851">
    <property type="component" value="Unassembled WGS sequence"/>
</dbReference>
<dbReference type="PANTHER" id="PTHR10127:SF780">
    <property type="entry name" value="METALLOENDOPEPTIDASE"/>
    <property type="match status" value="1"/>
</dbReference>
<dbReference type="PRINTS" id="PR00480">
    <property type="entry name" value="ASTACIN"/>
</dbReference>
<accession>A0AAD9PV82</accession>
<dbReference type="AlphaFoldDB" id="A0AAD9PV82"/>
<dbReference type="InterPro" id="IPR006026">
    <property type="entry name" value="Peptidase_Metallo"/>
</dbReference>
<feature type="region of interest" description="Disordered" evidence="10">
    <location>
        <begin position="270"/>
        <end position="289"/>
    </location>
</feature>
<evidence type="ECO:0000256" key="5">
    <source>
        <dbReference type="ARBA" id="ARBA00022833"/>
    </source>
</evidence>
<keyword evidence="6 9" id="KW-0482">Metalloprotease</keyword>
<dbReference type="PANTHER" id="PTHR10127">
    <property type="entry name" value="DISCOIDIN, CUB, EGF, LAMININ , AND ZINC METALLOPROTEASE DOMAIN CONTAINING"/>
    <property type="match status" value="1"/>
</dbReference>
<dbReference type="GO" id="GO:0006508">
    <property type="term" value="P:proteolysis"/>
    <property type="evidence" value="ECO:0007669"/>
    <property type="project" value="UniProtKB-KW"/>
</dbReference>
<comment type="caution">
    <text evidence="8">Lacks conserved residue(s) required for the propagation of feature annotation.</text>
</comment>
<dbReference type="Pfam" id="PF01400">
    <property type="entry name" value="Astacin"/>
    <property type="match status" value="2"/>
</dbReference>
<dbReference type="EC" id="3.4.24.-" evidence="9"/>
<dbReference type="Gene3D" id="3.40.390.10">
    <property type="entry name" value="Collagenase (Catalytic Domain)"/>
    <property type="match status" value="2"/>
</dbReference>
<proteinExistence type="predicted"/>
<evidence type="ECO:0000256" key="1">
    <source>
        <dbReference type="ARBA" id="ARBA00022670"/>
    </source>
</evidence>
<evidence type="ECO:0000256" key="8">
    <source>
        <dbReference type="PROSITE-ProRule" id="PRU01211"/>
    </source>
</evidence>
<evidence type="ECO:0000256" key="10">
    <source>
        <dbReference type="SAM" id="MobiDB-lite"/>
    </source>
</evidence>
<keyword evidence="1 9" id="KW-0645">Protease</keyword>
<keyword evidence="13" id="KW-1185">Reference proteome</keyword>
<gene>
    <name evidence="12" type="ORF">P5673_029830</name>
</gene>
<evidence type="ECO:0000256" key="9">
    <source>
        <dbReference type="RuleBase" id="RU361183"/>
    </source>
</evidence>
<feature type="compositionally biased region" description="Pro residues" evidence="10">
    <location>
        <begin position="276"/>
        <end position="287"/>
    </location>
</feature>
<dbReference type="GO" id="GO:0008270">
    <property type="term" value="F:zinc ion binding"/>
    <property type="evidence" value="ECO:0007669"/>
    <property type="project" value="InterPro"/>
</dbReference>
<dbReference type="CDD" id="cd04280">
    <property type="entry name" value="ZnMc_astacin_like"/>
    <property type="match status" value="1"/>
</dbReference>
<dbReference type="PROSITE" id="PS51864">
    <property type="entry name" value="ASTACIN"/>
    <property type="match status" value="1"/>
</dbReference>
<keyword evidence="5 9" id="KW-0862">Zinc</keyword>
<comment type="cofactor">
    <cofactor evidence="9">
        <name>Zn(2+)</name>
        <dbReference type="ChEBI" id="CHEBI:29105"/>
    </cofactor>
    <text evidence="9">Binds 1 zinc ion per subunit.</text>
</comment>
<sequence length="412" mass="47099">MFLTREQRYKAEHGMNVDVEHVNRRKRGSSTRSRHRWQGGVLVYSINTNLVSNSLAMSAIRAGMNEWQTKTCIRFKQRTNERDYVYFTSKDRGCYSYVGKIGGSQPINLERRCWSSGIVAHEIGGRVGLVVRALAFHRCGPRSITALGVICGLRLLVLYERFFPGYSAHALGFYHEQSRPDRDKYITVNYNNIIQGARNNFLIYRTGINSLGTPYDYGSIMHYGSRAFSKNGQATIVPKQLGVVIGQRNGLSPIDARQANLLYSCPSAPVSTRKPVPTPRNPGPPLNPACSRYRILNDPTREKKYVTQSRRSKCDRPLRKAWYRFTGPAGVQMPTKPVPSFRCGTSAPGWLRGSHPARVNQIVWRRVCFNFYGRTCIWSRRIRILNCRNFFLYELRSTAFCRLRYCGDNLKA</sequence>
<name>A0AAD9PV82_ACRCE</name>
<dbReference type="InterPro" id="IPR034035">
    <property type="entry name" value="Astacin-like_dom"/>
</dbReference>
<reference evidence="12" key="1">
    <citation type="journal article" date="2023" name="G3 (Bethesda)">
        <title>Whole genome assembly and annotation of the endangered Caribbean coral Acropora cervicornis.</title>
        <authorList>
            <person name="Selwyn J.D."/>
            <person name="Vollmer S.V."/>
        </authorList>
    </citation>
    <scope>NUCLEOTIDE SEQUENCE</scope>
    <source>
        <strain evidence="12">K2</strain>
    </source>
</reference>
<evidence type="ECO:0000256" key="6">
    <source>
        <dbReference type="ARBA" id="ARBA00023049"/>
    </source>
</evidence>
<evidence type="ECO:0000256" key="2">
    <source>
        <dbReference type="ARBA" id="ARBA00022723"/>
    </source>
</evidence>